<protein>
    <submittedName>
        <fullName evidence="1">Uncharacterized protein</fullName>
    </submittedName>
</protein>
<proteinExistence type="predicted"/>
<evidence type="ECO:0000313" key="2">
    <source>
        <dbReference type="Proteomes" id="UP001642260"/>
    </source>
</evidence>
<name>A0ABC8LL49_ERUVS</name>
<evidence type="ECO:0000313" key="1">
    <source>
        <dbReference type="EMBL" id="CAH8384362.1"/>
    </source>
</evidence>
<gene>
    <name evidence="1" type="ORF">ERUC_LOCUS36845</name>
</gene>
<accession>A0ABC8LL49</accession>
<keyword evidence="2" id="KW-1185">Reference proteome</keyword>
<comment type="caution">
    <text evidence="1">The sequence shown here is derived from an EMBL/GenBank/DDBJ whole genome shotgun (WGS) entry which is preliminary data.</text>
</comment>
<dbReference type="AlphaFoldDB" id="A0ABC8LL49"/>
<dbReference type="EMBL" id="CAKOAT010615154">
    <property type="protein sequence ID" value="CAH8384362.1"/>
    <property type="molecule type" value="Genomic_DNA"/>
</dbReference>
<dbReference type="Proteomes" id="UP001642260">
    <property type="component" value="Unassembled WGS sequence"/>
</dbReference>
<organism evidence="1 2">
    <name type="scientific">Eruca vesicaria subsp. sativa</name>
    <name type="common">Garden rocket</name>
    <name type="synonym">Eruca sativa</name>
    <dbReference type="NCBI Taxonomy" id="29727"/>
    <lineage>
        <taxon>Eukaryota</taxon>
        <taxon>Viridiplantae</taxon>
        <taxon>Streptophyta</taxon>
        <taxon>Embryophyta</taxon>
        <taxon>Tracheophyta</taxon>
        <taxon>Spermatophyta</taxon>
        <taxon>Magnoliopsida</taxon>
        <taxon>eudicotyledons</taxon>
        <taxon>Gunneridae</taxon>
        <taxon>Pentapetalae</taxon>
        <taxon>rosids</taxon>
        <taxon>malvids</taxon>
        <taxon>Brassicales</taxon>
        <taxon>Brassicaceae</taxon>
        <taxon>Brassiceae</taxon>
        <taxon>Eruca</taxon>
    </lineage>
</organism>
<reference evidence="1 2" key="1">
    <citation type="submission" date="2022-03" db="EMBL/GenBank/DDBJ databases">
        <authorList>
            <person name="Macdonald S."/>
            <person name="Ahmed S."/>
            <person name="Newling K."/>
        </authorList>
    </citation>
    <scope>NUCLEOTIDE SEQUENCE [LARGE SCALE GENOMIC DNA]</scope>
</reference>
<sequence>MLSTTDAELLMSVHEWNTYPELYLVFRAEDVAKYQFICRAPFTIGRFRFLGDGVTEEQHMATISEMMRNTELKCSAQIHSDVYNEEKLVLIYHFSMELEKPKNSIDLNVGADADMSDHMVPNVDYNADISQPIPELLPFIGMPGYGMRQEIGESSKVGANVANIKLEVREATAHEQE</sequence>